<dbReference type="InParanoid" id="B0WIT2"/>
<organism>
    <name type="scientific">Culex quinquefasciatus</name>
    <name type="common">Southern house mosquito</name>
    <name type="synonym">Culex pungens</name>
    <dbReference type="NCBI Taxonomy" id="7176"/>
    <lineage>
        <taxon>Eukaryota</taxon>
        <taxon>Metazoa</taxon>
        <taxon>Ecdysozoa</taxon>
        <taxon>Arthropoda</taxon>
        <taxon>Hexapoda</taxon>
        <taxon>Insecta</taxon>
        <taxon>Pterygota</taxon>
        <taxon>Neoptera</taxon>
        <taxon>Endopterygota</taxon>
        <taxon>Diptera</taxon>
        <taxon>Nematocera</taxon>
        <taxon>Culicoidea</taxon>
        <taxon>Culicidae</taxon>
        <taxon>Culicinae</taxon>
        <taxon>Culicini</taxon>
        <taxon>Culex</taxon>
        <taxon>Culex</taxon>
    </lineage>
</organism>
<dbReference type="VEuPathDB" id="VectorBase:CQUJHB018357"/>
<keyword evidence="3" id="KW-1185">Reference proteome</keyword>
<dbReference type="HOGENOM" id="CLU_1653834_0_0_1"/>
<reference evidence="2" key="2">
    <citation type="submission" date="2021-02" db="UniProtKB">
        <authorList>
            <consortium name="EnsemblMetazoa"/>
        </authorList>
    </citation>
    <scope>IDENTIFICATION</scope>
    <source>
        <strain evidence="2">JHB</strain>
    </source>
</reference>
<gene>
    <name evidence="2" type="primary">6038917</name>
    <name evidence="1" type="ORF">CpipJ_CPIJ007129</name>
</gene>
<dbReference type="OrthoDB" id="5667at2759"/>
<dbReference type="AlphaFoldDB" id="B0WIT2"/>
<proteinExistence type="predicted"/>
<dbReference type="EMBL" id="DS231952">
    <property type="protein sequence ID" value="EDS28745.1"/>
    <property type="molecule type" value="Genomic_DNA"/>
</dbReference>
<dbReference type="KEGG" id="cqu:CpipJ_CPIJ007129"/>
<name>B0WIT2_CULQU</name>
<evidence type="ECO:0000313" key="1">
    <source>
        <dbReference type="EMBL" id="EDS28745.1"/>
    </source>
</evidence>
<sequence>MNLFVCIPKTPKRIETIKSELGLEMRFAALMDVGLLRDMIYRNILFGLTDFNKIEVAFFLTNIAARVIVPPIGDKLRIKKRLLFMLITKYYDQFGVDFLFFLVENKKQPSKQWLTADCVNASSTSCRKRGPPTRSPVIGIRSWTKACMALNSVPRVSAAS</sequence>
<dbReference type="VEuPathDB" id="VectorBase:CPIJ007129"/>
<accession>B0WIT2</accession>
<evidence type="ECO:0000313" key="3">
    <source>
        <dbReference type="Proteomes" id="UP000002320"/>
    </source>
</evidence>
<protein>
    <submittedName>
        <fullName evidence="1 2">Monocarboxylate transporter</fullName>
    </submittedName>
</protein>
<evidence type="ECO:0000313" key="2">
    <source>
        <dbReference type="EnsemblMetazoa" id="CPIJ007129-PA"/>
    </source>
</evidence>
<dbReference type="EnsemblMetazoa" id="CPIJ007129-RA">
    <property type="protein sequence ID" value="CPIJ007129-PA"/>
    <property type="gene ID" value="CPIJ007129"/>
</dbReference>
<dbReference type="Proteomes" id="UP000002320">
    <property type="component" value="Unassembled WGS sequence"/>
</dbReference>
<reference evidence="1" key="1">
    <citation type="submission" date="2007-03" db="EMBL/GenBank/DDBJ databases">
        <title>Annotation of Culex pipiens quinquefasciatus.</title>
        <authorList>
            <consortium name="The Broad Institute Genome Sequencing Platform"/>
            <person name="Atkinson P.W."/>
            <person name="Hemingway J."/>
            <person name="Christensen B.M."/>
            <person name="Higgs S."/>
            <person name="Kodira C."/>
            <person name="Hannick L."/>
            <person name="Megy K."/>
            <person name="O'Leary S."/>
            <person name="Pearson M."/>
            <person name="Haas B.J."/>
            <person name="Mauceli E."/>
            <person name="Wortman J.R."/>
            <person name="Lee N.H."/>
            <person name="Guigo R."/>
            <person name="Stanke M."/>
            <person name="Alvarado L."/>
            <person name="Amedeo P."/>
            <person name="Antoine C.H."/>
            <person name="Arensburger P."/>
            <person name="Bidwell S.L."/>
            <person name="Crawford M."/>
            <person name="Camaro F."/>
            <person name="Devon K."/>
            <person name="Engels R."/>
            <person name="Hammond M."/>
            <person name="Howarth C."/>
            <person name="Koehrsen M."/>
            <person name="Lawson D."/>
            <person name="Montgomery P."/>
            <person name="Nene V."/>
            <person name="Nusbaum C."/>
            <person name="Puiu D."/>
            <person name="Romero-Severson J."/>
            <person name="Severson D.W."/>
            <person name="Shumway M."/>
            <person name="Sisk P."/>
            <person name="Stolte C."/>
            <person name="Zeng Q."/>
            <person name="Eisenstadt E."/>
            <person name="Fraser-Liggett C."/>
            <person name="Strausberg R."/>
            <person name="Galagan J."/>
            <person name="Birren B."/>
            <person name="Collins F.H."/>
        </authorList>
    </citation>
    <scope>NUCLEOTIDE SEQUENCE [LARGE SCALE GENOMIC DNA]</scope>
    <source>
        <strain evidence="1">JHB</strain>
    </source>
</reference>